<dbReference type="AlphaFoldDB" id="A0A3A1YF73"/>
<protein>
    <submittedName>
        <fullName evidence="6">NUDIX domain-containing protein</fullName>
    </submittedName>
</protein>
<evidence type="ECO:0000313" key="7">
    <source>
        <dbReference type="Proteomes" id="UP000265497"/>
    </source>
</evidence>
<dbReference type="GO" id="GO:0016787">
    <property type="term" value="F:hydrolase activity"/>
    <property type="evidence" value="ECO:0007669"/>
    <property type="project" value="UniProtKB-KW"/>
</dbReference>
<evidence type="ECO:0000256" key="1">
    <source>
        <dbReference type="ARBA" id="ARBA00001946"/>
    </source>
</evidence>
<sequence length="175" mass="20202">MKMIFKHCPNCTSTNVEFPNNVRFFCHDCQFTYFHNIAAAVAVLFTYEQKILFTVRNVDPDKGKLDLPGGFIDPKENAEEAACREIKEELGIDVLPSQLKYIGTHPNDYLYKNVPYRTIDIFFECPLTNSQVSVAATDEIEALRWLSVHTINFDEIGFVSIRNMVRKYCQDLFSK</sequence>
<evidence type="ECO:0000259" key="5">
    <source>
        <dbReference type="PROSITE" id="PS51462"/>
    </source>
</evidence>
<dbReference type="InterPro" id="IPR020476">
    <property type="entry name" value="Nudix_hydrolase"/>
</dbReference>
<evidence type="ECO:0000256" key="3">
    <source>
        <dbReference type="ARBA" id="ARBA00022842"/>
    </source>
</evidence>
<accession>A0A3A1YF73</accession>
<comment type="caution">
    <text evidence="6">The sequence shown here is derived from an EMBL/GenBank/DDBJ whole genome shotgun (WGS) entry which is preliminary data.</text>
</comment>
<dbReference type="InterPro" id="IPR000086">
    <property type="entry name" value="NUDIX_hydrolase_dom"/>
</dbReference>
<dbReference type="PRINTS" id="PR00502">
    <property type="entry name" value="NUDIXFAMILY"/>
</dbReference>
<evidence type="ECO:0000256" key="4">
    <source>
        <dbReference type="RuleBase" id="RU003476"/>
    </source>
</evidence>
<dbReference type="Gene3D" id="3.90.79.10">
    <property type="entry name" value="Nucleoside Triphosphate Pyrophosphohydrolase"/>
    <property type="match status" value="1"/>
</dbReference>
<dbReference type="PANTHER" id="PTHR43222:SF2">
    <property type="entry name" value="NUDIX HYDROLASE 23, CHLOROPLASTIC"/>
    <property type="match status" value="1"/>
</dbReference>
<evidence type="ECO:0000313" key="6">
    <source>
        <dbReference type="EMBL" id="RIY36086.1"/>
    </source>
</evidence>
<feature type="domain" description="Nudix hydrolase" evidence="5">
    <location>
        <begin position="35"/>
        <end position="174"/>
    </location>
</feature>
<keyword evidence="2 4" id="KW-0378">Hydrolase</keyword>
<dbReference type="Pfam" id="PF00293">
    <property type="entry name" value="NUDIX"/>
    <property type="match status" value="1"/>
</dbReference>
<dbReference type="EMBL" id="NSDI01000007">
    <property type="protein sequence ID" value="RIY36086.1"/>
    <property type="molecule type" value="Genomic_DNA"/>
</dbReference>
<dbReference type="RefSeq" id="WP_042343965.1">
    <property type="nucleotide sequence ID" value="NZ_CDOI01000133.1"/>
</dbReference>
<keyword evidence="3" id="KW-0460">Magnesium</keyword>
<dbReference type="PROSITE" id="PS51462">
    <property type="entry name" value="NUDIX"/>
    <property type="match status" value="1"/>
</dbReference>
<evidence type="ECO:0000256" key="2">
    <source>
        <dbReference type="ARBA" id="ARBA00022801"/>
    </source>
</evidence>
<comment type="similarity">
    <text evidence="4">Belongs to the Nudix hydrolase family.</text>
</comment>
<dbReference type="InterPro" id="IPR015797">
    <property type="entry name" value="NUDIX_hydrolase-like_dom_sf"/>
</dbReference>
<proteinExistence type="inferred from homology"/>
<gene>
    <name evidence="6" type="ORF">CKY20_08070</name>
</gene>
<comment type="cofactor">
    <cofactor evidence="1">
        <name>Mg(2+)</name>
        <dbReference type="ChEBI" id="CHEBI:18420"/>
    </cofactor>
</comment>
<dbReference type="CDD" id="cd04681">
    <property type="entry name" value="NUDIX_Hydrolase"/>
    <property type="match status" value="1"/>
</dbReference>
<dbReference type="PROSITE" id="PS00893">
    <property type="entry name" value="NUDIX_BOX"/>
    <property type="match status" value="1"/>
</dbReference>
<dbReference type="Proteomes" id="UP000265497">
    <property type="component" value="Unassembled WGS sequence"/>
</dbReference>
<organism evidence="6 7">
    <name type="scientific">Capnocytophaga canis</name>
    <dbReference type="NCBI Taxonomy" id="1848903"/>
    <lineage>
        <taxon>Bacteria</taxon>
        <taxon>Pseudomonadati</taxon>
        <taxon>Bacteroidota</taxon>
        <taxon>Flavobacteriia</taxon>
        <taxon>Flavobacteriales</taxon>
        <taxon>Flavobacteriaceae</taxon>
        <taxon>Capnocytophaga</taxon>
    </lineage>
</organism>
<dbReference type="SUPFAM" id="SSF55811">
    <property type="entry name" value="Nudix"/>
    <property type="match status" value="1"/>
</dbReference>
<name>A0A3A1YF73_9FLAO</name>
<dbReference type="InterPro" id="IPR020084">
    <property type="entry name" value="NUDIX_hydrolase_CS"/>
</dbReference>
<dbReference type="PANTHER" id="PTHR43222">
    <property type="entry name" value="NUDIX HYDROLASE 23"/>
    <property type="match status" value="1"/>
</dbReference>
<reference evidence="6 7" key="1">
    <citation type="submission" date="2017-08" db="EMBL/GenBank/DDBJ databases">
        <title>Capnocytophaga canis 17-158 assembly.</title>
        <authorList>
            <person name="Gulvik C.A."/>
        </authorList>
    </citation>
    <scope>NUCLEOTIDE SEQUENCE [LARGE SCALE GENOMIC DNA]</scope>
    <source>
        <strain evidence="6 7">17-158</strain>
    </source>
</reference>